<comment type="caution">
    <text evidence="1">The sequence shown here is derived from an EMBL/GenBank/DDBJ whole genome shotgun (WGS) entry which is preliminary data.</text>
</comment>
<protein>
    <submittedName>
        <fullName evidence="1">Uncharacterized protein</fullName>
    </submittedName>
</protein>
<dbReference type="AlphaFoldDB" id="A0A7J7J5F5"/>
<keyword evidence="2" id="KW-1185">Reference proteome</keyword>
<name>A0A7J7J5F5_BUGNE</name>
<organism evidence="1 2">
    <name type="scientific">Bugula neritina</name>
    <name type="common">Brown bryozoan</name>
    <name type="synonym">Sertularia neritina</name>
    <dbReference type="NCBI Taxonomy" id="10212"/>
    <lineage>
        <taxon>Eukaryota</taxon>
        <taxon>Metazoa</taxon>
        <taxon>Spiralia</taxon>
        <taxon>Lophotrochozoa</taxon>
        <taxon>Bryozoa</taxon>
        <taxon>Gymnolaemata</taxon>
        <taxon>Cheilostomatida</taxon>
        <taxon>Flustrina</taxon>
        <taxon>Buguloidea</taxon>
        <taxon>Bugulidae</taxon>
        <taxon>Bugula</taxon>
    </lineage>
</organism>
<gene>
    <name evidence="1" type="ORF">EB796_020353</name>
</gene>
<sequence>MPRKHKRKTTRNTNLDALDKAAKLVEREKSVKSAPALQAAVDYDGPRKELFALYLQKAYEQLLTNEHSLSLQDPMLLSNGYHALGGHHG</sequence>
<proteinExistence type="predicted"/>
<reference evidence="1" key="1">
    <citation type="submission" date="2020-06" db="EMBL/GenBank/DDBJ databases">
        <title>Draft genome of Bugula neritina, a colonial animal packing powerful symbionts and potential medicines.</title>
        <authorList>
            <person name="Rayko M."/>
        </authorList>
    </citation>
    <scope>NUCLEOTIDE SEQUENCE [LARGE SCALE GENOMIC DNA]</scope>
    <source>
        <strain evidence="1">Kwan_BN1</strain>
    </source>
</reference>
<dbReference type="EMBL" id="VXIV02003062">
    <property type="protein sequence ID" value="KAF6021343.1"/>
    <property type="molecule type" value="Genomic_DNA"/>
</dbReference>
<evidence type="ECO:0000313" key="1">
    <source>
        <dbReference type="EMBL" id="KAF6021343.1"/>
    </source>
</evidence>
<accession>A0A7J7J5F5</accession>
<dbReference type="OrthoDB" id="4327074at2759"/>
<dbReference type="Proteomes" id="UP000593567">
    <property type="component" value="Unassembled WGS sequence"/>
</dbReference>
<evidence type="ECO:0000313" key="2">
    <source>
        <dbReference type="Proteomes" id="UP000593567"/>
    </source>
</evidence>